<dbReference type="InterPro" id="IPR010730">
    <property type="entry name" value="HET"/>
</dbReference>
<reference evidence="2" key="1">
    <citation type="submission" date="2019-11" db="EMBL/GenBank/DDBJ databases">
        <title>Bipolaris sorokiniana Genome sequencing.</title>
        <authorList>
            <person name="Wang H."/>
        </authorList>
    </citation>
    <scope>NUCLEOTIDE SEQUENCE</scope>
</reference>
<proteinExistence type="predicted"/>
<evidence type="ECO:0000259" key="1">
    <source>
        <dbReference type="Pfam" id="PF06985"/>
    </source>
</evidence>
<protein>
    <recommendedName>
        <fullName evidence="1">Heterokaryon incompatibility domain-containing protein</fullName>
    </recommendedName>
</protein>
<dbReference type="PANTHER" id="PTHR33112">
    <property type="entry name" value="DOMAIN PROTEIN, PUTATIVE-RELATED"/>
    <property type="match status" value="1"/>
</dbReference>
<gene>
    <name evidence="2" type="ORF">GGP41_006237</name>
</gene>
<sequence length="674" mass="77695">MTGLHLADVDLTPLTFGTCEEFSCLPFDGDSAVPQRIKPCATCLWGYAMVRWARIRSFRSWIQSGCQFCRLVLEIFEKYGPLIDDASGLGIYHNGKWIQIAWMTPDRASGRIDVYDVYDEGPFATEPTLAANATVPQIKDIIGDTGSSHALQWLKDKLGLCDSTHKHCEHRGETSLPRRILDVGGTNDSSAAKDQDIRLIETKHDINDYICLSHCWGSGEMFRTTKENISERMHNIHFNDLPATFKDAVRITRDLGKRYLWIDSLCIIQNDPRDWREEGLRMHEVYGNSYLTIAASKTKGPDDGLFSVSSQYKLQQFFFVTDRQQFVMRVRQKISHFNSIDSFPLLKRGWVFQERILSRRMVHFGPQELVWECMEMEECECGNVDEGISWNLHTPRKSHLLIGGNVFLWNRIAAAYSSLSLTKENDVLPALSGIAKKHKPEPEAKYLAGFWDGKFLVIHLMWYVQPTRGLFPGDYKNIIQTRPSPWRAPSWSWASVKSAVIYNEFSKFYRAVEIDETRIIPTSRDATGEVIYGELKLRGSTTLVTCHMPEYQSGTNHQQQLHIRCMDLNVRNLALFPDYDWSLDQNWWIHEGQSLLCLYLATTRSNTNNPDGVWNPDEQIFDPDDDVWMMLLAKFTREEPVCQRVGMARLKWKDYKQQEEFRGSFKELGAFPIC</sequence>
<name>A0A8H5ZIA2_COCSA</name>
<dbReference type="Proteomes" id="UP000624244">
    <property type="component" value="Unassembled WGS sequence"/>
</dbReference>
<feature type="domain" description="Heterokaryon incompatibility" evidence="1">
    <location>
        <begin position="209"/>
        <end position="354"/>
    </location>
</feature>
<dbReference type="AlphaFoldDB" id="A0A8H5ZIA2"/>
<dbReference type="Pfam" id="PF06985">
    <property type="entry name" value="HET"/>
    <property type="match status" value="1"/>
</dbReference>
<comment type="caution">
    <text evidence="2">The sequence shown here is derived from an EMBL/GenBank/DDBJ whole genome shotgun (WGS) entry which is preliminary data.</text>
</comment>
<evidence type="ECO:0000313" key="3">
    <source>
        <dbReference type="Proteomes" id="UP000624244"/>
    </source>
</evidence>
<accession>A0A8H5ZIA2</accession>
<dbReference type="EMBL" id="WNKQ01000009">
    <property type="protein sequence ID" value="KAF5849309.1"/>
    <property type="molecule type" value="Genomic_DNA"/>
</dbReference>
<evidence type="ECO:0000313" key="2">
    <source>
        <dbReference type="EMBL" id="KAF5849309.1"/>
    </source>
</evidence>
<dbReference type="PANTHER" id="PTHR33112:SF9">
    <property type="entry name" value="HETEROKARYON INCOMPATIBILITY DOMAIN-CONTAINING PROTEIN"/>
    <property type="match status" value="1"/>
</dbReference>
<organism evidence="2 3">
    <name type="scientific">Cochliobolus sativus</name>
    <name type="common">Common root rot and spot blotch fungus</name>
    <name type="synonym">Bipolaris sorokiniana</name>
    <dbReference type="NCBI Taxonomy" id="45130"/>
    <lineage>
        <taxon>Eukaryota</taxon>
        <taxon>Fungi</taxon>
        <taxon>Dikarya</taxon>
        <taxon>Ascomycota</taxon>
        <taxon>Pezizomycotina</taxon>
        <taxon>Dothideomycetes</taxon>
        <taxon>Pleosporomycetidae</taxon>
        <taxon>Pleosporales</taxon>
        <taxon>Pleosporineae</taxon>
        <taxon>Pleosporaceae</taxon>
        <taxon>Bipolaris</taxon>
    </lineage>
</organism>